<evidence type="ECO:0000313" key="3">
    <source>
        <dbReference type="Proteomes" id="UP000026960"/>
    </source>
</evidence>
<evidence type="ECO:0000313" key="2">
    <source>
        <dbReference type="EnsemblPlants" id="OBART01G19760.9"/>
    </source>
</evidence>
<reference evidence="2" key="1">
    <citation type="journal article" date="2009" name="Rice">
        <title>De Novo Next Generation Sequencing of Plant Genomes.</title>
        <authorList>
            <person name="Rounsley S."/>
            <person name="Marri P.R."/>
            <person name="Yu Y."/>
            <person name="He R."/>
            <person name="Sisneros N."/>
            <person name="Goicoechea J.L."/>
            <person name="Lee S.J."/>
            <person name="Angelova A."/>
            <person name="Kudrna D."/>
            <person name="Luo M."/>
            <person name="Affourtit J."/>
            <person name="Desany B."/>
            <person name="Knight J."/>
            <person name="Niazi F."/>
            <person name="Egholm M."/>
            <person name="Wing R.A."/>
        </authorList>
    </citation>
    <scope>NUCLEOTIDE SEQUENCE [LARGE SCALE GENOMIC DNA]</scope>
    <source>
        <strain evidence="2">cv. IRGC 105608</strain>
    </source>
</reference>
<dbReference type="HOGENOM" id="CLU_2281706_0_0_1"/>
<dbReference type="Proteomes" id="UP000026960">
    <property type="component" value="Chromosome 1"/>
</dbReference>
<accession>A0A0D3EQ93</accession>
<feature type="region of interest" description="Disordered" evidence="1">
    <location>
        <begin position="79"/>
        <end position="102"/>
    </location>
</feature>
<feature type="compositionally biased region" description="Acidic residues" evidence="1">
    <location>
        <begin position="90"/>
        <end position="102"/>
    </location>
</feature>
<dbReference type="EnsemblPlants" id="OBART01G19760.9">
    <property type="protein sequence ID" value="OBART01G19760.9"/>
    <property type="gene ID" value="OBART01G19760"/>
</dbReference>
<keyword evidence="3" id="KW-1185">Reference proteome</keyword>
<protein>
    <submittedName>
        <fullName evidence="2">Peptidylprolyl isomerase</fullName>
    </submittedName>
</protein>
<reference evidence="2" key="2">
    <citation type="submission" date="2015-03" db="UniProtKB">
        <authorList>
            <consortium name="EnsemblPlants"/>
        </authorList>
    </citation>
    <scope>IDENTIFICATION</scope>
</reference>
<dbReference type="AlphaFoldDB" id="A0A0D3EQ93"/>
<feature type="compositionally biased region" description="Basic and acidic residues" evidence="1">
    <location>
        <begin position="79"/>
        <end position="89"/>
    </location>
</feature>
<evidence type="ECO:0000256" key="1">
    <source>
        <dbReference type="SAM" id="MobiDB-lite"/>
    </source>
</evidence>
<dbReference type="Gramene" id="OBART01G19760.9">
    <property type="protein sequence ID" value="OBART01G19760.9"/>
    <property type="gene ID" value="OBART01G19760"/>
</dbReference>
<organism evidence="2">
    <name type="scientific">Oryza barthii</name>
    <dbReference type="NCBI Taxonomy" id="65489"/>
    <lineage>
        <taxon>Eukaryota</taxon>
        <taxon>Viridiplantae</taxon>
        <taxon>Streptophyta</taxon>
        <taxon>Embryophyta</taxon>
        <taxon>Tracheophyta</taxon>
        <taxon>Spermatophyta</taxon>
        <taxon>Magnoliopsida</taxon>
        <taxon>Liliopsida</taxon>
        <taxon>Poales</taxon>
        <taxon>Poaceae</taxon>
        <taxon>BOP clade</taxon>
        <taxon>Oryzoideae</taxon>
        <taxon>Oryzeae</taxon>
        <taxon>Oryzinae</taxon>
        <taxon>Oryza</taxon>
    </lineage>
</organism>
<sequence length="102" mass="11926">MPISLELGEPDQSFYNLWKEECEELWEEEDELWGDEDVEEELSLRHPGFNKWTVQQAAAGGDLIRAKDKNFYCLEVQGEGRRKGRRGEEEMGEEEEEGDMRG</sequence>
<proteinExistence type="predicted"/>
<name>A0A0D3EQ93_9ORYZ</name>